<dbReference type="Proteomes" id="UP000700596">
    <property type="component" value="Unassembled WGS sequence"/>
</dbReference>
<dbReference type="GO" id="GO:0005634">
    <property type="term" value="C:nucleus"/>
    <property type="evidence" value="ECO:0007669"/>
    <property type="project" value="TreeGrafter"/>
</dbReference>
<protein>
    <recommendedName>
        <fullName evidence="5">EKC/KEOPS complex subunit BUD32</fullName>
        <ecNumber evidence="3">2.7.11.1</ecNumber>
    </recommendedName>
    <alternativeName>
        <fullName evidence="6 7">Atypical Serine/threonine protein kinase BUD32</fullName>
    </alternativeName>
    <alternativeName>
        <fullName evidence="4">EKC/KEOPS complex subunit bud32</fullName>
    </alternativeName>
</protein>
<dbReference type="GO" id="GO:0005737">
    <property type="term" value="C:cytoplasm"/>
    <property type="evidence" value="ECO:0007669"/>
    <property type="project" value="TreeGrafter"/>
</dbReference>
<dbReference type="GO" id="GO:0044773">
    <property type="term" value="P:mitotic DNA damage checkpoint signaling"/>
    <property type="evidence" value="ECO:0007669"/>
    <property type="project" value="TreeGrafter"/>
</dbReference>
<sequence length="502" mass="57989">MPPTNENQEVEHFDFDKEKGPTIRYVDKINKGGEAVIDEVEVQDTFRNAPFVCVRRSYNFQANRHSFQSLKIAHVKEVSILKKLKNQRHFIELLGSYTRDSENTNDLALVILQNPRANCDLASLLNNTPEGRQAIISDTNLERGIACLASALHFLHSIHIRHKDIASKNILVHGNQLLFADFGLSIDFSELTNSATCSLVRQQGTYRPPEGDSLKQHTCASDVFSLGCVFFEILTTLSCTNTNFQEKKKSERKEKYEYEKELQDIRPYRYHLKQVYRWLENKRNDEVTNERQASTRRYFWLKKTEQMLAIPPGQRPRMFNIILELKRESERHREEFAGTACEFCQDRMVTLDTRVIDEPINVDFEEGFNNSALINENSATGLISPGSPQTFSRLINAWTSGWIASIPIDLGIIKRWNLKFCLDNGRWLRMYGTKQTGNVDLKFDFGDMLIERVVFEAGTFGKIVTLYKDKTEPEKHGFKSKPCDQAFREGITVWRYKISGDE</sequence>
<dbReference type="GO" id="GO:0005524">
    <property type="term" value="F:ATP binding"/>
    <property type="evidence" value="ECO:0007669"/>
    <property type="project" value="InterPro"/>
</dbReference>
<dbReference type="CDD" id="cd00180">
    <property type="entry name" value="PKc"/>
    <property type="match status" value="1"/>
</dbReference>
<keyword evidence="11" id="KW-0418">Kinase</keyword>
<dbReference type="EMBL" id="JAGMWT010000015">
    <property type="protein sequence ID" value="KAH7115795.1"/>
    <property type="molecule type" value="Genomic_DNA"/>
</dbReference>
<evidence type="ECO:0000256" key="5">
    <source>
        <dbReference type="ARBA" id="ARBA00019973"/>
    </source>
</evidence>
<dbReference type="Gene3D" id="1.10.510.10">
    <property type="entry name" value="Transferase(Phosphotransferase) domain 1"/>
    <property type="match status" value="1"/>
</dbReference>
<proteinExistence type="predicted"/>
<name>A0A9P9DAI1_9PLEO</name>
<dbReference type="Pfam" id="PF00069">
    <property type="entry name" value="Pkinase"/>
    <property type="match status" value="1"/>
</dbReference>
<dbReference type="OrthoDB" id="4062651at2759"/>
<evidence type="ECO:0000256" key="2">
    <source>
        <dbReference type="ARBA" id="ARBA00011534"/>
    </source>
</evidence>
<feature type="domain" description="Protein kinase" evidence="10">
    <location>
        <begin position="23"/>
        <end position="301"/>
    </location>
</feature>
<evidence type="ECO:0000313" key="12">
    <source>
        <dbReference type="Proteomes" id="UP000700596"/>
    </source>
</evidence>
<accession>A0A9P9DAI1</accession>
<dbReference type="PROSITE" id="PS50011">
    <property type="entry name" value="PROTEIN_KINASE_DOM"/>
    <property type="match status" value="1"/>
</dbReference>
<dbReference type="InterPro" id="IPR008266">
    <property type="entry name" value="Tyr_kinase_AS"/>
</dbReference>
<dbReference type="PANTHER" id="PTHR44167:SF24">
    <property type="entry name" value="SERINE_THREONINE-PROTEIN KINASE CHK2"/>
    <property type="match status" value="1"/>
</dbReference>
<dbReference type="SMART" id="SM00220">
    <property type="entry name" value="S_TKc"/>
    <property type="match status" value="1"/>
</dbReference>
<keyword evidence="12" id="KW-1185">Reference proteome</keyword>
<comment type="caution">
    <text evidence="11">The sequence shown here is derived from an EMBL/GenBank/DDBJ whole genome shotgun (WGS) entry which is preliminary data.</text>
</comment>
<gene>
    <name evidence="11" type="ORF">B0J11DRAFT_110367</name>
</gene>
<keyword evidence="11" id="KW-0808">Transferase</keyword>
<dbReference type="PROSITE" id="PS00109">
    <property type="entry name" value="PROTEIN_KINASE_TYR"/>
    <property type="match status" value="1"/>
</dbReference>
<evidence type="ECO:0000313" key="11">
    <source>
        <dbReference type="EMBL" id="KAH7115795.1"/>
    </source>
</evidence>
<organism evidence="11 12">
    <name type="scientific">Dendryphion nanum</name>
    <dbReference type="NCBI Taxonomy" id="256645"/>
    <lineage>
        <taxon>Eukaryota</taxon>
        <taxon>Fungi</taxon>
        <taxon>Dikarya</taxon>
        <taxon>Ascomycota</taxon>
        <taxon>Pezizomycotina</taxon>
        <taxon>Dothideomycetes</taxon>
        <taxon>Pleosporomycetidae</taxon>
        <taxon>Pleosporales</taxon>
        <taxon>Torulaceae</taxon>
        <taxon>Dendryphion</taxon>
    </lineage>
</organism>
<evidence type="ECO:0000256" key="8">
    <source>
        <dbReference type="ARBA" id="ARBA00047899"/>
    </source>
</evidence>
<dbReference type="GO" id="GO:0004674">
    <property type="term" value="F:protein serine/threonine kinase activity"/>
    <property type="evidence" value="ECO:0007669"/>
    <property type="project" value="UniProtKB-EC"/>
</dbReference>
<reference evidence="11" key="1">
    <citation type="journal article" date="2021" name="Nat. Commun.">
        <title>Genetic determinants of endophytism in the Arabidopsis root mycobiome.</title>
        <authorList>
            <person name="Mesny F."/>
            <person name="Miyauchi S."/>
            <person name="Thiergart T."/>
            <person name="Pickel B."/>
            <person name="Atanasova L."/>
            <person name="Karlsson M."/>
            <person name="Huettel B."/>
            <person name="Barry K.W."/>
            <person name="Haridas S."/>
            <person name="Chen C."/>
            <person name="Bauer D."/>
            <person name="Andreopoulos W."/>
            <person name="Pangilinan J."/>
            <person name="LaButti K."/>
            <person name="Riley R."/>
            <person name="Lipzen A."/>
            <person name="Clum A."/>
            <person name="Drula E."/>
            <person name="Henrissat B."/>
            <person name="Kohler A."/>
            <person name="Grigoriev I.V."/>
            <person name="Martin F.M."/>
            <person name="Hacquard S."/>
        </authorList>
    </citation>
    <scope>NUCLEOTIDE SEQUENCE</scope>
    <source>
        <strain evidence="11">MPI-CAGE-CH-0243</strain>
    </source>
</reference>
<comment type="function">
    <text evidence="1">Component of the EKC/KEOPS complex that is required for the formation of a threonylcarbamoyl group on adenosine at position 37 (t(6)A37) in tRNAs that read codons beginning with adenine. The complex is probably involved in the transfer of the threonylcarbamoyl moiety of threonylcarbamoyl-AMP (TC-AMP) to the N6 group of A37. BUD32 has ATPase activity in the context of the EKC/KEOPS complex and likely plays a supporting role to the catalytic subunit KAE1. The EKC/KEOPS complex also promotes both telomere uncapping and telomere elongation. The complex is required for efficient recruitment of transcriptional coactivators.</text>
</comment>
<comment type="catalytic activity">
    <reaction evidence="8">
        <text>L-threonyl-[protein] + ATP = O-phospho-L-threonyl-[protein] + ADP + H(+)</text>
        <dbReference type="Rhea" id="RHEA:46608"/>
        <dbReference type="Rhea" id="RHEA-COMP:11060"/>
        <dbReference type="Rhea" id="RHEA-COMP:11605"/>
        <dbReference type="ChEBI" id="CHEBI:15378"/>
        <dbReference type="ChEBI" id="CHEBI:30013"/>
        <dbReference type="ChEBI" id="CHEBI:30616"/>
        <dbReference type="ChEBI" id="CHEBI:61977"/>
        <dbReference type="ChEBI" id="CHEBI:456216"/>
        <dbReference type="EC" id="2.7.11.1"/>
    </reaction>
</comment>
<evidence type="ECO:0000256" key="1">
    <source>
        <dbReference type="ARBA" id="ARBA00003747"/>
    </source>
</evidence>
<comment type="catalytic activity">
    <reaction evidence="9">
        <text>L-seryl-[protein] + ATP = O-phospho-L-seryl-[protein] + ADP + H(+)</text>
        <dbReference type="Rhea" id="RHEA:17989"/>
        <dbReference type="Rhea" id="RHEA-COMP:9863"/>
        <dbReference type="Rhea" id="RHEA-COMP:11604"/>
        <dbReference type="ChEBI" id="CHEBI:15378"/>
        <dbReference type="ChEBI" id="CHEBI:29999"/>
        <dbReference type="ChEBI" id="CHEBI:30616"/>
        <dbReference type="ChEBI" id="CHEBI:83421"/>
        <dbReference type="ChEBI" id="CHEBI:456216"/>
        <dbReference type="EC" id="2.7.11.1"/>
    </reaction>
</comment>
<evidence type="ECO:0000256" key="4">
    <source>
        <dbReference type="ARBA" id="ARBA00013948"/>
    </source>
</evidence>
<dbReference type="SUPFAM" id="SSF56112">
    <property type="entry name" value="Protein kinase-like (PK-like)"/>
    <property type="match status" value="1"/>
</dbReference>
<dbReference type="PANTHER" id="PTHR44167">
    <property type="entry name" value="OVARIAN-SPECIFIC SERINE/THREONINE-PROTEIN KINASE LOK-RELATED"/>
    <property type="match status" value="1"/>
</dbReference>
<evidence type="ECO:0000259" key="10">
    <source>
        <dbReference type="PROSITE" id="PS50011"/>
    </source>
</evidence>
<dbReference type="InterPro" id="IPR000719">
    <property type="entry name" value="Prot_kinase_dom"/>
</dbReference>
<dbReference type="AlphaFoldDB" id="A0A9P9DAI1"/>
<dbReference type="InterPro" id="IPR011009">
    <property type="entry name" value="Kinase-like_dom_sf"/>
</dbReference>
<dbReference type="EC" id="2.7.11.1" evidence="3"/>
<evidence type="ECO:0000256" key="7">
    <source>
        <dbReference type="ARBA" id="ARBA00033194"/>
    </source>
</evidence>
<comment type="subunit">
    <text evidence="2">Component of the EKC/KEOPS complex composed of at least BUD32, CGI121, GON7, KAE1 and PCC1; the whole complex dimerizes.</text>
</comment>
<evidence type="ECO:0000256" key="6">
    <source>
        <dbReference type="ARBA" id="ARBA00030980"/>
    </source>
</evidence>
<evidence type="ECO:0000256" key="9">
    <source>
        <dbReference type="ARBA" id="ARBA00048679"/>
    </source>
</evidence>
<evidence type="ECO:0000256" key="3">
    <source>
        <dbReference type="ARBA" id="ARBA00012513"/>
    </source>
</evidence>